<dbReference type="Proteomes" id="UP000775213">
    <property type="component" value="Unassembled WGS sequence"/>
</dbReference>
<proteinExistence type="predicted"/>
<evidence type="ECO:0000313" key="2">
    <source>
        <dbReference type="EMBL" id="KAH0456690.1"/>
    </source>
</evidence>
<protein>
    <submittedName>
        <fullName evidence="2">Uncharacterized protein</fullName>
    </submittedName>
</protein>
<feature type="signal peptide" evidence="1">
    <location>
        <begin position="1"/>
        <end position="19"/>
    </location>
</feature>
<reference evidence="2 3" key="1">
    <citation type="journal article" date="2021" name="Hortic Res">
        <title>Chromosome-scale assembly of the Dendrobium chrysotoxum genome enhances the understanding of orchid evolution.</title>
        <authorList>
            <person name="Zhang Y."/>
            <person name="Zhang G.Q."/>
            <person name="Zhang D."/>
            <person name="Liu X.D."/>
            <person name="Xu X.Y."/>
            <person name="Sun W.H."/>
            <person name="Yu X."/>
            <person name="Zhu X."/>
            <person name="Wang Z.W."/>
            <person name="Zhao X."/>
            <person name="Zhong W.Y."/>
            <person name="Chen H."/>
            <person name="Yin W.L."/>
            <person name="Huang T."/>
            <person name="Niu S.C."/>
            <person name="Liu Z.J."/>
        </authorList>
    </citation>
    <scope>NUCLEOTIDE SEQUENCE [LARGE SCALE GENOMIC DNA]</scope>
    <source>
        <strain evidence="2">Lindl</strain>
    </source>
</reference>
<dbReference type="EMBL" id="JAGFBR010000013">
    <property type="protein sequence ID" value="KAH0456690.1"/>
    <property type="molecule type" value="Genomic_DNA"/>
</dbReference>
<name>A0AAV7G3M8_DENCH</name>
<evidence type="ECO:0000256" key="1">
    <source>
        <dbReference type="SAM" id="SignalP"/>
    </source>
</evidence>
<accession>A0AAV7G3M8</accession>
<evidence type="ECO:0000313" key="3">
    <source>
        <dbReference type="Proteomes" id="UP000775213"/>
    </source>
</evidence>
<sequence length="227" mass="25705">MILILFKFVLVLNDNGADVANFCGYLSVLEIDLTNEHRLNVPIKKWQGVVNSYLQTRWIAKNDKSKSPETSYASVRFRQCLPLCYARLPLCFAISLFADMNRASRPVQLYRPDEPLPIVGCKTSASLRLPSKSDFLRSDYCHFFLHMKNIAGFFKKKIVNLVEKLLRAASGFVRRRIWMRHVIWGPVHPGDVVRLDSPPNDSNAARNNLCRLLSSANAAALAPPGLF</sequence>
<keyword evidence="3" id="KW-1185">Reference proteome</keyword>
<feature type="chain" id="PRO_5043888287" evidence="1">
    <location>
        <begin position="20"/>
        <end position="227"/>
    </location>
</feature>
<dbReference type="AlphaFoldDB" id="A0AAV7G3M8"/>
<keyword evidence="1" id="KW-0732">Signal</keyword>
<organism evidence="2 3">
    <name type="scientific">Dendrobium chrysotoxum</name>
    <name type="common">Orchid</name>
    <dbReference type="NCBI Taxonomy" id="161865"/>
    <lineage>
        <taxon>Eukaryota</taxon>
        <taxon>Viridiplantae</taxon>
        <taxon>Streptophyta</taxon>
        <taxon>Embryophyta</taxon>
        <taxon>Tracheophyta</taxon>
        <taxon>Spermatophyta</taxon>
        <taxon>Magnoliopsida</taxon>
        <taxon>Liliopsida</taxon>
        <taxon>Asparagales</taxon>
        <taxon>Orchidaceae</taxon>
        <taxon>Epidendroideae</taxon>
        <taxon>Malaxideae</taxon>
        <taxon>Dendrobiinae</taxon>
        <taxon>Dendrobium</taxon>
    </lineage>
</organism>
<comment type="caution">
    <text evidence="2">The sequence shown here is derived from an EMBL/GenBank/DDBJ whole genome shotgun (WGS) entry which is preliminary data.</text>
</comment>
<gene>
    <name evidence="2" type="ORF">IEQ34_014597</name>
</gene>